<evidence type="ECO:0000256" key="4">
    <source>
        <dbReference type="ARBA" id="ARBA00022723"/>
    </source>
</evidence>
<feature type="binding site" evidence="8">
    <location>
        <position position="142"/>
    </location>
    <ligand>
        <name>Zn(2+)</name>
        <dbReference type="ChEBI" id="CHEBI:29105"/>
        <label>1</label>
        <note>catalytic</note>
    </ligand>
</feature>
<feature type="binding site" evidence="8">
    <location>
        <position position="65"/>
    </location>
    <ligand>
        <name>Zn(2+)</name>
        <dbReference type="ChEBI" id="CHEBI:29105"/>
        <label>1</label>
        <note>catalytic</note>
    </ligand>
</feature>
<keyword evidence="7 8" id="KW-0862">Zinc</keyword>
<feature type="active site" description="Proton acceptor" evidence="8">
    <location>
        <position position="67"/>
    </location>
</feature>
<evidence type="ECO:0000256" key="5">
    <source>
        <dbReference type="ARBA" id="ARBA00022759"/>
    </source>
</evidence>
<dbReference type="GO" id="GO:0042781">
    <property type="term" value="F:3'-tRNA processing endoribonuclease activity"/>
    <property type="evidence" value="ECO:0007669"/>
    <property type="project" value="UniProtKB-UniRule"/>
</dbReference>
<dbReference type="CDD" id="cd07717">
    <property type="entry name" value="RNaseZ_ZiPD-like_MBL-fold"/>
    <property type="match status" value="1"/>
</dbReference>
<gene>
    <name evidence="8" type="primary">rnz</name>
    <name evidence="9" type="ORF">IAC54_02705</name>
</gene>
<keyword evidence="6 8" id="KW-0378">Hydrolase</keyword>
<feature type="binding site" evidence="8">
    <location>
        <position position="63"/>
    </location>
    <ligand>
        <name>Zn(2+)</name>
        <dbReference type="ChEBI" id="CHEBI:29105"/>
        <label>1</label>
        <note>catalytic</note>
    </ligand>
</feature>
<evidence type="ECO:0000256" key="8">
    <source>
        <dbReference type="HAMAP-Rule" id="MF_01818"/>
    </source>
</evidence>
<keyword evidence="3 8" id="KW-0540">Nuclease</keyword>
<evidence type="ECO:0000256" key="3">
    <source>
        <dbReference type="ARBA" id="ARBA00022722"/>
    </source>
</evidence>
<organism evidence="9 10">
    <name type="scientific">Candidatus Caccoplasma merdipullorum</name>
    <dbReference type="NCBI Taxonomy" id="2840718"/>
    <lineage>
        <taxon>Bacteria</taxon>
        <taxon>Pseudomonadati</taxon>
        <taxon>Bacteroidota</taxon>
        <taxon>Bacteroidia</taxon>
        <taxon>Bacteroidales</taxon>
        <taxon>Bacteroidaceae</taxon>
        <taxon>Bacteroidaceae incertae sedis</taxon>
        <taxon>Candidatus Caccoplasma</taxon>
    </lineage>
</organism>
<dbReference type="Pfam" id="PF23023">
    <property type="entry name" value="Anti-Pycsar_Apyc1"/>
    <property type="match status" value="1"/>
</dbReference>
<evidence type="ECO:0000313" key="10">
    <source>
        <dbReference type="Proteomes" id="UP000823636"/>
    </source>
</evidence>
<reference evidence="9" key="2">
    <citation type="journal article" date="2021" name="PeerJ">
        <title>Extensive microbial diversity within the chicken gut microbiome revealed by metagenomics and culture.</title>
        <authorList>
            <person name="Gilroy R."/>
            <person name="Ravi A."/>
            <person name="Getino M."/>
            <person name="Pursley I."/>
            <person name="Horton D.L."/>
            <person name="Alikhan N.F."/>
            <person name="Baker D."/>
            <person name="Gharbi K."/>
            <person name="Hall N."/>
            <person name="Watson M."/>
            <person name="Adriaenssens E.M."/>
            <person name="Foster-Nyarko E."/>
            <person name="Jarju S."/>
            <person name="Secka A."/>
            <person name="Antonio M."/>
            <person name="Oren A."/>
            <person name="Chaudhuri R.R."/>
            <person name="La Ragione R."/>
            <person name="Hildebrand F."/>
            <person name="Pallen M.J."/>
        </authorList>
    </citation>
    <scope>NUCLEOTIDE SEQUENCE</scope>
    <source>
        <strain evidence="9">G3-4614</strain>
    </source>
</reference>
<comment type="catalytic activity">
    <reaction evidence="8">
        <text>Endonucleolytic cleavage of RNA, removing extra 3' nucleotides from tRNA precursor, generating 3' termini of tRNAs. A 3'-hydroxy group is left at the tRNA terminus and a 5'-phosphoryl group is left at the trailer molecule.</text>
        <dbReference type="EC" id="3.1.26.11"/>
    </reaction>
</comment>
<reference evidence="9" key="1">
    <citation type="submission" date="2020-10" db="EMBL/GenBank/DDBJ databases">
        <authorList>
            <person name="Gilroy R."/>
        </authorList>
    </citation>
    <scope>NUCLEOTIDE SEQUENCE</scope>
    <source>
        <strain evidence="9">G3-4614</strain>
    </source>
</reference>
<dbReference type="InterPro" id="IPR036866">
    <property type="entry name" value="RibonucZ/Hydroxyglut_hydro"/>
</dbReference>
<sequence>MNEFELTILGCGSARPSVRHLPSAQVLSYRGKLFMIDCGEGAQREFFRYGFNLNRVGHIFISHLHGDHCYGLIGFISTLILQGKTGELTIHAHNDLEKLLAPSLEYFCRSEVFKVIFSPLPVKGGIIYEDKSLQVTAFPLKHRVPSYGFRFDEKEKLPHIDKSAAEYYQIPLKELQAIKEGADYITPEGETIPNKKLVLPPSPSQSYAYCSDTIYTPRIVPFVKGVTVLYHESTYTEEYSEQAKDRYHSTAAQAADIARQAEVGTLILGHYSSRYKDEAQFLNEARPIFPNTLLSNEGMKFRF</sequence>
<comment type="cofactor">
    <cofactor evidence="8">
        <name>Zn(2+)</name>
        <dbReference type="ChEBI" id="CHEBI:29105"/>
    </cofactor>
    <text evidence="8">Binds 2 Zn(2+) ions.</text>
</comment>
<dbReference type="PANTHER" id="PTHR46018:SF2">
    <property type="entry name" value="ZINC PHOSPHODIESTERASE ELAC PROTEIN 1"/>
    <property type="match status" value="1"/>
</dbReference>
<dbReference type="Gene3D" id="3.60.15.10">
    <property type="entry name" value="Ribonuclease Z/Hydroxyacylglutathione hydrolase-like"/>
    <property type="match status" value="1"/>
</dbReference>
<keyword evidence="5 8" id="KW-0255">Endonuclease</keyword>
<dbReference type="SUPFAM" id="SSF56281">
    <property type="entry name" value="Metallo-hydrolase/oxidoreductase"/>
    <property type="match status" value="1"/>
</dbReference>
<feature type="binding site" evidence="8">
    <location>
        <position position="68"/>
    </location>
    <ligand>
        <name>Zn(2+)</name>
        <dbReference type="ChEBI" id="CHEBI:29105"/>
        <label>2</label>
        <note>catalytic</note>
    </ligand>
</feature>
<name>A0A9D9H6M0_9BACT</name>
<evidence type="ECO:0000313" key="9">
    <source>
        <dbReference type="EMBL" id="MBO8437794.1"/>
    </source>
</evidence>
<dbReference type="GO" id="GO:0008270">
    <property type="term" value="F:zinc ion binding"/>
    <property type="evidence" value="ECO:0007669"/>
    <property type="project" value="UniProtKB-UniRule"/>
</dbReference>
<dbReference type="PANTHER" id="PTHR46018">
    <property type="entry name" value="ZINC PHOSPHODIESTERASE ELAC PROTEIN 1"/>
    <property type="match status" value="1"/>
</dbReference>
<feature type="binding site" evidence="8">
    <location>
        <position position="270"/>
    </location>
    <ligand>
        <name>Zn(2+)</name>
        <dbReference type="ChEBI" id="CHEBI:29105"/>
        <label>2</label>
        <note>catalytic</note>
    </ligand>
</feature>
<dbReference type="InterPro" id="IPR013471">
    <property type="entry name" value="RNase_Z/BN"/>
</dbReference>
<feature type="binding site" evidence="8">
    <location>
        <position position="212"/>
    </location>
    <ligand>
        <name>Zn(2+)</name>
        <dbReference type="ChEBI" id="CHEBI:29105"/>
        <label>1</label>
        <note>catalytic</note>
    </ligand>
</feature>
<comment type="function">
    <text evidence="8">Zinc phosphodiesterase, which displays some tRNA 3'-processing endonuclease activity. Probably involved in tRNA maturation, by removing a 3'-trailer from precursor tRNA.</text>
</comment>
<comment type="similarity">
    <text evidence="8">Belongs to the RNase Z family.</text>
</comment>
<dbReference type="NCBIfam" id="TIGR02651">
    <property type="entry name" value="RNase_Z"/>
    <property type="match status" value="1"/>
</dbReference>
<protein>
    <recommendedName>
        <fullName evidence="8">Ribonuclease Z</fullName>
        <shortName evidence="8">RNase Z</shortName>
        <ecNumber evidence="8">3.1.26.11</ecNumber>
    </recommendedName>
    <alternativeName>
        <fullName evidence="8">tRNA 3 endonuclease</fullName>
    </alternativeName>
    <alternativeName>
        <fullName evidence="8">tRNase Z</fullName>
    </alternativeName>
</protein>
<comment type="subunit">
    <text evidence="1 8">Homodimer.</text>
</comment>
<dbReference type="NCBIfam" id="NF000801">
    <property type="entry name" value="PRK00055.1-3"/>
    <property type="match status" value="1"/>
</dbReference>
<evidence type="ECO:0000256" key="7">
    <source>
        <dbReference type="ARBA" id="ARBA00022833"/>
    </source>
</evidence>
<keyword evidence="2 8" id="KW-0819">tRNA processing</keyword>
<dbReference type="EMBL" id="JADIMW010000026">
    <property type="protein sequence ID" value="MBO8437794.1"/>
    <property type="molecule type" value="Genomic_DNA"/>
</dbReference>
<dbReference type="AlphaFoldDB" id="A0A9D9H6M0"/>
<feature type="binding site" evidence="8">
    <location>
        <position position="212"/>
    </location>
    <ligand>
        <name>Zn(2+)</name>
        <dbReference type="ChEBI" id="CHEBI:29105"/>
        <label>2</label>
        <note>catalytic</note>
    </ligand>
</feature>
<dbReference type="HAMAP" id="MF_01818">
    <property type="entry name" value="RNase_Z_BN"/>
    <property type="match status" value="1"/>
</dbReference>
<accession>A0A9D9H6M0</accession>
<proteinExistence type="inferred from homology"/>
<evidence type="ECO:0000256" key="6">
    <source>
        <dbReference type="ARBA" id="ARBA00022801"/>
    </source>
</evidence>
<feature type="binding site" evidence="8">
    <location>
        <position position="67"/>
    </location>
    <ligand>
        <name>Zn(2+)</name>
        <dbReference type="ChEBI" id="CHEBI:29105"/>
        <label>2</label>
        <note>catalytic</note>
    </ligand>
</feature>
<evidence type="ECO:0000256" key="2">
    <source>
        <dbReference type="ARBA" id="ARBA00022694"/>
    </source>
</evidence>
<keyword evidence="4 8" id="KW-0479">Metal-binding</keyword>
<dbReference type="EC" id="3.1.26.11" evidence="8"/>
<evidence type="ECO:0000256" key="1">
    <source>
        <dbReference type="ARBA" id="ARBA00011738"/>
    </source>
</evidence>
<dbReference type="Proteomes" id="UP000823636">
    <property type="component" value="Unassembled WGS sequence"/>
</dbReference>
<comment type="caution">
    <text evidence="9">The sequence shown here is derived from an EMBL/GenBank/DDBJ whole genome shotgun (WGS) entry which is preliminary data.</text>
</comment>